<dbReference type="InterPro" id="IPR001296">
    <property type="entry name" value="Glyco_trans_1"/>
</dbReference>
<keyword evidence="10" id="KW-1185">Reference proteome</keyword>
<organism evidence="9 10">
    <name type="scientific">Gimesia fumaroli</name>
    <dbReference type="NCBI Taxonomy" id="2527976"/>
    <lineage>
        <taxon>Bacteria</taxon>
        <taxon>Pseudomonadati</taxon>
        <taxon>Planctomycetota</taxon>
        <taxon>Planctomycetia</taxon>
        <taxon>Planctomycetales</taxon>
        <taxon>Planctomycetaceae</taxon>
        <taxon>Gimesia</taxon>
    </lineage>
</organism>
<accession>A0A518II42</accession>
<reference evidence="9 10" key="1">
    <citation type="submission" date="2019-03" db="EMBL/GenBank/DDBJ databases">
        <title>Deep-cultivation of Planctomycetes and their phenomic and genomic characterization uncovers novel biology.</title>
        <authorList>
            <person name="Wiegand S."/>
            <person name="Jogler M."/>
            <person name="Boedeker C."/>
            <person name="Pinto D."/>
            <person name="Vollmers J."/>
            <person name="Rivas-Marin E."/>
            <person name="Kohn T."/>
            <person name="Peeters S.H."/>
            <person name="Heuer A."/>
            <person name="Rast P."/>
            <person name="Oberbeckmann S."/>
            <person name="Bunk B."/>
            <person name="Jeske O."/>
            <person name="Meyerdierks A."/>
            <person name="Storesund J.E."/>
            <person name="Kallscheuer N."/>
            <person name="Luecker S."/>
            <person name="Lage O.M."/>
            <person name="Pohl T."/>
            <person name="Merkel B.J."/>
            <person name="Hornburger P."/>
            <person name="Mueller R.-W."/>
            <person name="Bruemmer F."/>
            <person name="Labrenz M."/>
            <person name="Spormann A.M."/>
            <person name="Op den Camp H."/>
            <person name="Overmann J."/>
            <person name="Amann R."/>
            <person name="Jetten M.S.M."/>
            <person name="Mascher T."/>
            <person name="Medema M.H."/>
            <person name="Devos D.P."/>
            <person name="Kaster A.-K."/>
            <person name="Ovreas L."/>
            <person name="Rohde M."/>
            <person name="Galperin M.Y."/>
            <person name="Jogler C."/>
        </authorList>
    </citation>
    <scope>NUCLEOTIDE SEQUENCE [LARGE SCALE GENOMIC DNA]</scope>
    <source>
        <strain evidence="9 10">Enr17</strain>
    </source>
</reference>
<evidence type="ECO:0000313" key="9">
    <source>
        <dbReference type="EMBL" id="QDV52764.1"/>
    </source>
</evidence>
<evidence type="ECO:0000256" key="2">
    <source>
        <dbReference type="ARBA" id="ARBA00022676"/>
    </source>
</evidence>
<keyword evidence="3 9" id="KW-0808">Transferase</keyword>
<dbReference type="SUPFAM" id="SSF53756">
    <property type="entry name" value="UDP-Glycosyltransferase/glycogen phosphorylase"/>
    <property type="match status" value="1"/>
</dbReference>
<evidence type="ECO:0000259" key="7">
    <source>
        <dbReference type="Pfam" id="PF00534"/>
    </source>
</evidence>
<dbReference type="Pfam" id="PF00534">
    <property type="entry name" value="Glycos_transf_1"/>
    <property type="match status" value="1"/>
</dbReference>
<dbReference type="Pfam" id="PF12038">
    <property type="entry name" value="QTMAN_N"/>
    <property type="match status" value="1"/>
</dbReference>
<feature type="domain" description="tRNA-queuosine alpha-mannosyltransferase N-terminal" evidence="8">
    <location>
        <begin position="2"/>
        <end position="173"/>
    </location>
</feature>
<dbReference type="PANTHER" id="PTHR13615">
    <property type="entry name" value="GLYCOSYLTRANSFERASE-LIKE 1"/>
    <property type="match status" value="1"/>
</dbReference>
<evidence type="ECO:0000313" key="10">
    <source>
        <dbReference type="Proteomes" id="UP000318313"/>
    </source>
</evidence>
<evidence type="ECO:0000256" key="1">
    <source>
        <dbReference type="ARBA" id="ARBA00009481"/>
    </source>
</evidence>
<evidence type="ECO:0000256" key="6">
    <source>
        <dbReference type="ARBA" id="ARBA00048439"/>
    </source>
</evidence>
<feature type="domain" description="Glycosyl transferase family 1" evidence="7">
    <location>
        <begin position="178"/>
        <end position="325"/>
    </location>
</feature>
<dbReference type="OrthoDB" id="9792163at2"/>
<evidence type="ECO:0000256" key="3">
    <source>
        <dbReference type="ARBA" id="ARBA00022679"/>
    </source>
</evidence>
<dbReference type="RefSeq" id="WP_145312045.1">
    <property type="nucleotide sequence ID" value="NZ_CP037452.1"/>
</dbReference>
<dbReference type="CDD" id="cd03801">
    <property type="entry name" value="GT4_PimA-like"/>
    <property type="match status" value="1"/>
</dbReference>
<comment type="similarity">
    <text evidence="1">Belongs to the glycosyltransferase group 1 family. Glycosyltransferase 4 subfamily.</text>
</comment>
<dbReference type="EMBL" id="CP037452">
    <property type="protein sequence ID" value="QDV52764.1"/>
    <property type="molecule type" value="Genomic_DNA"/>
</dbReference>
<name>A0A518II42_9PLAN</name>
<dbReference type="EC" id="2.4.1.110" evidence="4"/>
<dbReference type="GO" id="GO:0016438">
    <property type="term" value="F:tRNA-queuosine(34) beta-mannosyltransferase activity"/>
    <property type="evidence" value="ECO:0007669"/>
    <property type="project" value="UniProtKB-EC"/>
</dbReference>
<comment type="catalytic activity">
    <reaction evidence="6">
        <text>queuosine(34) in tRNA(Asp) + GDP-alpha-D-mannose = O-4''-alpha-D-mannosylqueuosine(34) in tRNA(Asp) + GDP + H(+)</text>
        <dbReference type="Rhea" id="RHEA:12885"/>
        <dbReference type="Rhea" id="RHEA-COMP:18572"/>
        <dbReference type="Rhea" id="RHEA-COMP:18581"/>
        <dbReference type="ChEBI" id="CHEBI:15378"/>
        <dbReference type="ChEBI" id="CHEBI:57527"/>
        <dbReference type="ChEBI" id="CHEBI:58189"/>
        <dbReference type="ChEBI" id="CHEBI:194431"/>
        <dbReference type="ChEBI" id="CHEBI:194442"/>
        <dbReference type="EC" id="2.4.1.110"/>
    </reaction>
    <physiologicalReaction direction="left-to-right" evidence="6">
        <dbReference type="Rhea" id="RHEA:12886"/>
    </physiologicalReaction>
</comment>
<sequence length="372" mass="43331">MRILAINTYHGGSHREFLEQWISHSCHEFSLLSLPARHWKWRMQHAAVTLVSDVEARFQAGERYDVLFVTDMFDLSTFLGFVRAEIAALPRIVYFHENQWTYPVSENEIRDLTYGFINLKTAIAADEIWFNSDFHRREFFQASADFLKRMPDFSLLDLFSCCEQKSFVVPPGIQQTGFEVERRNERPIQILWVARWEYDKNPRQFCEAIYELDRQGISFRLSVLGQTSPEVPDCFETLCAAFPDRIDHWGFLERQSDYQRALQQADLVISTAWHEFFGISILEAVNAGCIPILPSRLAYPEIFSKVPDCFYDGSTDSLVSKIIQFSKSIQADSLNPVLRDQLQQITAQFHWSTHVMQLDQGVKNCRRRTDVS</sequence>
<evidence type="ECO:0000256" key="4">
    <source>
        <dbReference type="ARBA" id="ARBA00044517"/>
    </source>
</evidence>
<evidence type="ECO:0000259" key="8">
    <source>
        <dbReference type="Pfam" id="PF12038"/>
    </source>
</evidence>
<keyword evidence="2" id="KW-0328">Glycosyltransferase</keyword>
<dbReference type="PANTHER" id="PTHR13615:SF3">
    <property type="entry name" value="GLYCOSYLTRANSFERASE-LIKE DOMAIN-CONTAINING PROTEIN 1"/>
    <property type="match status" value="1"/>
</dbReference>
<dbReference type="InterPro" id="IPR051862">
    <property type="entry name" value="GT-like_domain_containing_1"/>
</dbReference>
<dbReference type="KEGG" id="gfm:Enr17x_48310"/>
<evidence type="ECO:0000256" key="5">
    <source>
        <dbReference type="ARBA" id="ARBA00044539"/>
    </source>
</evidence>
<proteinExistence type="inferred from homology"/>
<gene>
    <name evidence="9" type="primary">gtf1</name>
    <name evidence="9" type="ORF">Enr17x_48310</name>
</gene>
<protein>
    <recommendedName>
        <fullName evidence="5">tRNA-queuosine alpha-mannosyltransferase</fullName>
        <ecNumber evidence="4">2.4.1.110</ecNumber>
    </recommendedName>
</protein>
<dbReference type="AlphaFoldDB" id="A0A518II42"/>
<dbReference type="Gene3D" id="3.40.50.2000">
    <property type="entry name" value="Glycogen Phosphorylase B"/>
    <property type="match status" value="1"/>
</dbReference>
<dbReference type="InterPro" id="IPR022701">
    <property type="entry name" value="QTMAN_N"/>
</dbReference>
<dbReference type="Proteomes" id="UP000318313">
    <property type="component" value="Chromosome"/>
</dbReference>